<dbReference type="Pfam" id="PF00586">
    <property type="entry name" value="AIRS"/>
    <property type="match status" value="1"/>
</dbReference>
<dbReference type="Gene3D" id="3.30.1330.10">
    <property type="entry name" value="PurM-like, N-terminal domain"/>
    <property type="match status" value="1"/>
</dbReference>
<comment type="similarity">
    <text evidence="1">Belongs to the HypE family.</text>
</comment>
<dbReference type="PANTHER" id="PTHR30303:SF0">
    <property type="entry name" value="CARBAMOYL DEHYDRATASE HYPE"/>
    <property type="match status" value="1"/>
</dbReference>
<reference evidence="4 5" key="1">
    <citation type="submission" date="2018-10" db="EMBL/GenBank/DDBJ databases">
        <title>Genomic Encyclopedia of Archaeal and Bacterial Type Strains, Phase II (KMG-II): from individual species to whole genera.</title>
        <authorList>
            <person name="Goeker M."/>
        </authorList>
    </citation>
    <scope>NUCLEOTIDE SEQUENCE [LARGE SCALE GENOMIC DNA]</scope>
    <source>
        <strain evidence="4 5">VM1</strain>
    </source>
</reference>
<dbReference type="CDD" id="cd02197">
    <property type="entry name" value="HypE"/>
    <property type="match status" value="1"/>
</dbReference>
<dbReference type="AlphaFoldDB" id="A0A3M0BKS3"/>
<sequence>MENRILLSHGGGGEETQKLIKNLFFKYFSNPILEKMEDAAVLNTNSKIAFTTDSFTISPIFFKGGDIGKLSIAGTVNDIAMMGAKPRFLSCSFIIEEGFPFEDLEKIVKSMSEEMKKTEVKIVTGDTKVVPKGSVDKIFINTTGIGEIIYDGISASNLEEGDIILVSGSIGDHGACIMAQREDIEMESEISSDCASLWPLVKDLINSGVKIKAMRDPTRGGLSAVLNEWANQSKIGIEIEEEKIPIKDEVQGLCELLGLEAYTLANEGKLVLVVPKGEEEKALDIMLKSPLGKDSQIIGKVISDYKGKVILKSSYGTRRIMEPPAGELLPRIC</sequence>
<dbReference type="InterPro" id="IPR036921">
    <property type="entry name" value="PurM-like_N_sf"/>
</dbReference>
<dbReference type="GO" id="GO:0051604">
    <property type="term" value="P:protein maturation"/>
    <property type="evidence" value="ECO:0007669"/>
    <property type="project" value="TreeGrafter"/>
</dbReference>
<dbReference type="EMBL" id="REFO01000010">
    <property type="protein sequence ID" value="RMA97851.1"/>
    <property type="molecule type" value="Genomic_DNA"/>
</dbReference>
<keyword evidence="5" id="KW-1185">Reference proteome</keyword>
<evidence type="ECO:0000313" key="4">
    <source>
        <dbReference type="EMBL" id="RMA97851.1"/>
    </source>
</evidence>
<feature type="domain" description="PurM-like C-terminal" evidence="3">
    <location>
        <begin position="159"/>
        <end position="311"/>
    </location>
</feature>
<dbReference type="InterPro" id="IPR036676">
    <property type="entry name" value="PurM-like_C_sf"/>
</dbReference>
<evidence type="ECO:0000256" key="1">
    <source>
        <dbReference type="ARBA" id="ARBA00006243"/>
    </source>
</evidence>
<accession>A0A3M0BKS3</accession>
<dbReference type="InterPro" id="IPR011854">
    <property type="entry name" value="HypE"/>
</dbReference>
<dbReference type="InterPro" id="IPR016188">
    <property type="entry name" value="PurM-like_N"/>
</dbReference>
<dbReference type="Gene3D" id="3.90.650.10">
    <property type="entry name" value="PurM-like C-terminal domain"/>
    <property type="match status" value="1"/>
</dbReference>
<dbReference type="RefSeq" id="WP_121922612.1">
    <property type="nucleotide sequence ID" value="NZ_REFO01000010.1"/>
</dbReference>
<dbReference type="Pfam" id="PF02769">
    <property type="entry name" value="AIRS_C"/>
    <property type="match status" value="1"/>
</dbReference>
<evidence type="ECO:0000313" key="5">
    <source>
        <dbReference type="Proteomes" id="UP000280842"/>
    </source>
</evidence>
<dbReference type="NCBIfam" id="TIGR02124">
    <property type="entry name" value="hypE"/>
    <property type="match status" value="1"/>
</dbReference>
<gene>
    <name evidence="4" type="ORF">CLV39_0481</name>
</gene>
<dbReference type="SUPFAM" id="SSF56042">
    <property type="entry name" value="PurM C-terminal domain-like"/>
    <property type="match status" value="1"/>
</dbReference>
<dbReference type="PANTHER" id="PTHR30303">
    <property type="entry name" value="HYDROGENASE ISOENZYMES FORMATION PROTEIN HYPE"/>
    <property type="match status" value="1"/>
</dbReference>
<name>A0A3M0BKS3_9AQUI</name>
<dbReference type="SUPFAM" id="SSF55326">
    <property type="entry name" value="PurM N-terminal domain-like"/>
    <property type="match status" value="1"/>
</dbReference>
<protein>
    <submittedName>
        <fullName evidence="4">Hydrogenase maturation carbamoyl dehydratase HypE</fullName>
    </submittedName>
</protein>
<proteinExistence type="inferred from homology"/>
<dbReference type="OrthoDB" id="9801934at2"/>
<comment type="caution">
    <text evidence="4">The sequence shown here is derived from an EMBL/GenBank/DDBJ whole genome shotgun (WGS) entry which is preliminary data.</text>
</comment>
<dbReference type="Proteomes" id="UP000280842">
    <property type="component" value="Unassembled WGS sequence"/>
</dbReference>
<organism evidence="4 5">
    <name type="scientific">Hydrogenothermus marinus</name>
    <dbReference type="NCBI Taxonomy" id="133270"/>
    <lineage>
        <taxon>Bacteria</taxon>
        <taxon>Pseudomonadati</taxon>
        <taxon>Aquificota</taxon>
        <taxon>Aquificia</taxon>
        <taxon>Aquificales</taxon>
        <taxon>Hydrogenothermaceae</taxon>
        <taxon>Hydrogenothermus</taxon>
    </lineage>
</organism>
<evidence type="ECO:0000259" key="3">
    <source>
        <dbReference type="Pfam" id="PF02769"/>
    </source>
</evidence>
<feature type="domain" description="PurM-like N-terminal" evidence="2">
    <location>
        <begin position="37"/>
        <end position="148"/>
    </location>
</feature>
<dbReference type="InterPro" id="IPR010918">
    <property type="entry name" value="PurM-like_C_dom"/>
</dbReference>
<evidence type="ECO:0000259" key="2">
    <source>
        <dbReference type="Pfam" id="PF00586"/>
    </source>
</evidence>
<dbReference type="PIRSF" id="PIRSF005644">
    <property type="entry name" value="Hdrgns_mtr_HypE"/>
    <property type="match status" value="1"/>
</dbReference>